<name>A0AAD3RJ62_LATJO</name>
<comment type="caution">
    <text evidence="3">The sequence shown here is derived from an EMBL/GenBank/DDBJ whole genome shotgun (WGS) entry which is preliminary data.</text>
</comment>
<feature type="region of interest" description="Disordered" evidence="1">
    <location>
        <begin position="215"/>
        <end position="247"/>
    </location>
</feature>
<evidence type="ECO:0000313" key="4">
    <source>
        <dbReference type="Proteomes" id="UP001279410"/>
    </source>
</evidence>
<keyword evidence="2" id="KW-0812">Transmembrane</keyword>
<keyword evidence="2" id="KW-0472">Membrane</keyword>
<proteinExistence type="predicted"/>
<accession>A0AAD3RJ62</accession>
<dbReference type="Gene3D" id="1.20.1250.10">
    <property type="match status" value="1"/>
</dbReference>
<dbReference type="EMBL" id="BRZM01000518">
    <property type="protein sequence ID" value="GLD71118.1"/>
    <property type="molecule type" value="Genomic_DNA"/>
</dbReference>
<sequence>MLETLILSSAHIFIFITFIMIGLTVLFLLCAVLAPALCCDWLTHYSRYSNISRTLILHMGDPLTTEESKVSFPYRLYKDIRNTEVESRLVFIRDSLELILNLYHHDNRSSVAWDTDKMDRFLMSVDRQIDGLNTCVMRGTGVIVHWWREGRHNVKASFVINREEAGGISRSREQATGGVSDSWDDQSGVRRGFGLNSRADNVSSVSAYVIGWQAGRRGNSGEAGPEADPQREKAVVGGSGQAAPPVG</sequence>
<organism evidence="3 4">
    <name type="scientific">Lates japonicus</name>
    <name type="common">Japanese lates</name>
    <dbReference type="NCBI Taxonomy" id="270547"/>
    <lineage>
        <taxon>Eukaryota</taxon>
        <taxon>Metazoa</taxon>
        <taxon>Chordata</taxon>
        <taxon>Craniata</taxon>
        <taxon>Vertebrata</taxon>
        <taxon>Euteleostomi</taxon>
        <taxon>Actinopterygii</taxon>
        <taxon>Neopterygii</taxon>
        <taxon>Teleostei</taxon>
        <taxon>Neoteleostei</taxon>
        <taxon>Acanthomorphata</taxon>
        <taxon>Carangaria</taxon>
        <taxon>Carangaria incertae sedis</taxon>
        <taxon>Centropomidae</taxon>
        <taxon>Lates</taxon>
    </lineage>
</organism>
<keyword evidence="2" id="KW-1133">Transmembrane helix</keyword>
<keyword evidence="4" id="KW-1185">Reference proteome</keyword>
<feature type="transmembrane region" description="Helical" evidence="2">
    <location>
        <begin position="12"/>
        <end position="37"/>
    </location>
</feature>
<dbReference type="AlphaFoldDB" id="A0AAD3RJ62"/>
<dbReference type="Proteomes" id="UP001279410">
    <property type="component" value="Unassembled WGS sequence"/>
</dbReference>
<protein>
    <submittedName>
        <fullName evidence="3">Interferon a3-like isoform X1</fullName>
    </submittedName>
</protein>
<dbReference type="SUPFAM" id="SSF47266">
    <property type="entry name" value="4-helical cytokines"/>
    <property type="match status" value="1"/>
</dbReference>
<evidence type="ECO:0000313" key="3">
    <source>
        <dbReference type="EMBL" id="GLD71118.1"/>
    </source>
</evidence>
<evidence type="ECO:0000256" key="2">
    <source>
        <dbReference type="SAM" id="Phobius"/>
    </source>
</evidence>
<evidence type="ECO:0000256" key="1">
    <source>
        <dbReference type="SAM" id="MobiDB-lite"/>
    </source>
</evidence>
<feature type="non-terminal residue" evidence="3">
    <location>
        <position position="247"/>
    </location>
</feature>
<reference evidence="3" key="1">
    <citation type="submission" date="2022-08" db="EMBL/GenBank/DDBJ databases">
        <title>Genome sequencing of akame (Lates japonicus).</title>
        <authorList>
            <person name="Hashiguchi Y."/>
            <person name="Takahashi H."/>
        </authorList>
    </citation>
    <scope>NUCLEOTIDE SEQUENCE</scope>
    <source>
        <strain evidence="3">Kochi</strain>
    </source>
</reference>
<dbReference type="InterPro" id="IPR009079">
    <property type="entry name" value="4_helix_cytokine-like_core"/>
</dbReference>
<gene>
    <name evidence="3" type="ORF">AKAME5_002243900</name>
</gene>